<keyword evidence="1" id="KW-1133">Transmembrane helix</keyword>
<dbReference type="EMBL" id="MU853846">
    <property type="protein sequence ID" value="KAK3937744.1"/>
    <property type="molecule type" value="Genomic_DNA"/>
</dbReference>
<evidence type="ECO:0000256" key="1">
    <source>
        <dbReference type="SAM" id="Phobius"/>
    </source>
</evidence>
<name>A0AAN6S261_9PEZI</name>
<feature type="transmembrane region" description="Helical" evidence="1">
    <location>
        <begin position="18"/>
        <end position="35"/>
    </location>
</feature>
<accession>A0AAN6S261</accession>
<dbReference type="Proteomes" id="UP001303473">
    <property type="component" value="Unassembled WGS sequence"/>
</dbReference>
<sequence length="64" mass="6842">MSASFQVGDHVRVHGSLIVYRIIAIPGSIVTILILNPQPNGQYAAFSGSSKQDVDSSTLEKITL</sequence>
<gene>
    <name evidence="2" type="ORF">QBC46DRAFT_344275</name>
</gene>
<keyword evidence="1" id="KW-0472">Membrane</keyword>
<reference evidence="3" key="1">
    <citation type="journal article" date="2023" name="Mol. Phylogenet. Evol.">
        <title>Genome-scale phylogeny and comparative genomics of the fungal order Sordariales.</title>
        <authorList>
            <person name="Hensen N."/>
            <person name="Bonometti L."/>
            <person name="Westerberg I."/>
            <person name="Brannstrom I.O."/>
            <person name="Guillou S."/>
            <person name="Cros-Aarteil S."/>
            <person name="Calhoun S."/>
            <person name="Haridas S."/>
            <person name="Kuo A."/>
            <person name="Mondo S."/>
            <person name="Pangilinan J."/>
            <person name="Riley R."/>
            <person name="LaButti K."/>
            <person name="Andreopoulos B."/>
            <person name="Lipzen A."/>
            <person name="Chen C."/>
            <person name="Yan M."/>
            <person name="Daum C."/>
            <person name="Ng V."/>
            <person name="Clum A."/>
            <person name="Steindorff A."/>
            <person name="Ohm R.A."/>
            <person name="Martin F."/>
            <person name="Silar P."/>
            <person name="Natvig D.O."/>
            <person name="Lalanne C."/>
            <person name="Gautier V."/>
            <person name="Ament-Velasquez S.L."/>
            <person name="Kruys A."/>
            <person name="Hutchinson M.I."/>
            <person name="Powell A.J."/>
            <person name="Barry K."/>
            <person name="Miller A.N."/>
            <person name="Grigoriev I.V."/>
            <person name="Debuchy R."/>
            <person name="Gladieux P."/>
            <person name="Hiltunen Thoren M."/>
            <person name="Johannesson H."/>
        </authorList>
    </citation>
    <scope>NUCLEOTIDE SEQUENCE [LARGE SCALE GENOMIC DNA]</scope>
    <source>
        <strain evidence="3">CBS 340.73</strain>
    </source>
</reference>
<proteinExistence type="predicted"/>
<keyword evidence="3" id="KW-1185">Reference proteome</keyword>
<evidence type="ECO:0000313" key="3">
    <source>
        <dbReference type="Proteomes" id="UP001303473"/>
    </source>
</evidence>
<evidence type="ECO:0000313" key="2">
    <source>
        <dbReference type="EMBL" id="KAK3937744.1"/>
    </source>
</evidence>
<dbReference type="AlphaFoldDB" id="A0AAN6S261"/>
<protein>
    <submittedName>
        <fullName evidence="2">Uncharacterized protein</fullName>
    </submittedName>
</protein>
<organism evidence="2 3">
    <name type="scientific">Diplogelasinospora grovesii</name>
    <dbReference type="NCBI Taxonomy" id="303347"/>
    <lineage>
        <taxon>Eukaryota</taxon>
        <taxon>Fungi</taxon>
        <taxon>Dikarya</taxon>
        <taxon>Ascomycota</taxon>
        <taxon>Pezizomycotina</taxon>
        <taxon>Sordariomycetes</taxon>
        <taxon>Sordariomycetidae</taxon>
        <taxon>Sordariales</taxon>
        <taxon>Diplogelasinosporaceae</taxon>
        <taxon>Diplogelasinospora</taxon>
    </lineage>
</organism>
<comment type="caution">
    <text evidence="2">The sequence shown here is derived from an EMBL/GenBank/DDBJ whole genome shotgun (WGS) entry which is preliminary data.</text>
</comment>
<keyword evidence="1" id="KW-0812">Transmembrane</keyword>